<evidence type="ECO:0000313" key="2">
    <source>
        <dbReference type="EMBL" id="KKK75340.1"/>
    </source>
</evidence>
<accession>A0A0F8YNM5</accession>
<dbReference type="SUPFAM" id="SSF64496">
    <property type="entry name" value="DNA-binding domain of intron-encoded endonucleases"/>
    <property type="match status" value="1"/>
</dbReference>
<gene>
    <name evidence="2" type="ORF">LCGC14_2874680</name>
</gene>
<dbReference type="AlphaFoldDB" id="A0A0F8YNM5"/>
<dbReference type="InterPro" id="IPR036388">
    <property type="entry name" value="WH-like_DNA-bd_sf"/>
</dbReference>
<dbReference type="Gene3D" id="1.10.10.10">
    <property type="entry name" value="Winged helix-like DNA-binding domain superfamily/Winged helix DNA-binding domain"/>
    <property type="match status" value="1"/>
</dbReference>
<dbReference type="InterPro" id="IPR003647">
    <property type="entry name" value="Intron_nuc_1_rpt"/>
</dbReference>
<evidence type="ECO:0000259" key="1">
    <source>
        <dbReference type="Pfam" id="PF22083"/>
    </source>
</evidence>
<proteinExistence type="predicted"/>
<dbReference type="Pfam" id="PF22083">
    <property type="entry name" value="I-HmuI_NUMOD-like"/>
    <property type="match status" value="1"/>
</dbReference>
<sequence>MKLENQVVSPSGRKLRGGGYHAIHKWLIKHYGKANKCQNPLCDKTRNKFHYALLKNKKHEHTKTNYIMLCTRCHFNYDITIEKRKRQAASLRDRKHSEKHKINISKGCNGIHKGNQHSAKIVIQYDGKTRSHIRMWNSISQASKKLDISLSNISMCCNGKLKTAGGFIWRFLNKPVH</sequence>
<dbReference type="InterPro" id="IPR054307">
    <property type="entry name" value="I-HmuI_NUMOD-like"/>
</dbReference>
<dbReference type="EMBL" id="LAZR01055912">
    <property type="protein sequence ID" value="KKK75340.1"/>
    <property type="molecule type" value="Genomic_DNA"/>
</dbReference>
<reference evidence="2" key="1">
    <citation type="journal article" date="2015" name="Nature">
        <title>Complex archaea that bridge the gap between prokaryotes and eukaryotes.</title>
        <authorList>
            <person name="Spang A."/>
            <person name="Saw J.H."/>
            <person name="Jorgensen S.L."/>
            <person name="Zaremba-Niedzwiedzka K."/>
            <person name="Martijn J."/>
            <person name="Lind A.E."/>
            <person name="van Eijk R."/>
            <person name="Schleper C."/>
            <person name="Guy L."/>
            <person name="Ettema T.J."/>
        </authorList>
    </citation>
    <scope>NUCLEOTIDE SEQUENCE</scope>
</reference>
<feature type="domain" description="DNA endonuclease I-HmuI-like NUMOD-like" evidence="1">
    <location>
        <begin position="132"/>
        <end position="169"/>
    </location>
</feature>
<comment type="caution">
    <text evidence="2">The sequence shown here is derived from an EMBL/GenBank/DDBJ whole genome shotgun (WGS) entry which is preliminary data.</text>
</comment>
<organism evidence="2">
    <name type="scientific">marine sediment metagenome</name>
    <dbReference type="NCBI Taxonomy" id="412755"/>
    <lineage>
        <taxon>unclassified sequences</taxon>
        <taxon>metagenomes</taxon>
        <taxon>ecological metagenomes</taxon>
    </lineage>
</organism>
<name>A0A0F8YNM5_9ZZZZ</name>
<protein>
    <recommendedName>
        <fullName evidence="1">DNA endonuclease I-HmuI-like NUMOD-like domain-containing protein</fullName>
    </recommendedName>
</protein>
<dbReference type="SMART" id="SM00497">
    <property type="entry name" value="IENR1"/>
    <property type="match status" value="1"/>
</dbReference>